<sequence>MGDLLLHTSVAWINPPSSLGKWKKDPQLAAFIFKTAVVFVCKDGSKQKKKMVSSISLKAAISS</sequence>
<protein>
    <recommendedName>
        <fullName evidence="1">Tiam1/2 second PH-like domain-containing protein</fullName>
    </recommendedName>
</protein>
<accession>A0A4W5LHH7</accession>
<dbReference type="Gene3D" id="2.30.29.30">
    <property type="entry name" value="Pleckstrin-homology domain (PH domain)/Phosphotyrosine-binding domain (PTB)"/>
    <property type="match status" value="1"/>
</dbReference>
<proteinExistence type="predicted"/>
<organism evidence="2 3">
    <name type="scientific">Hucho hucho</name>
    <name type="common">huchen</name>
    <dbReference type="NCBI Taxonomy" id="62062"/>
    <lineage>
        <taxon>Eukaryota</taxon>
        <taxon>Metazoa</taxon>
        <taxon>Chordata</taxon>
        <taxon>Craniata</taxon>
        <taxon>Vertebrata</taxon>
        <taxon>Euteleostomi</taxon>
        <taxon>Actinopterygii</taxon>
        <taxon>Neopterygii</taxon>
        <taxon>Teleostei</taxon>
        <taxon>Protacanthopterygii</taxon>
        <taxon>Salmoniformes</taxon>
        <taxon>Salmonidae</taxon>
        <taxon>Salmoninae</taxon>
        <taxon>Hucho</taxon>
    </lineage>
</organism>
<dbReference type="GeneTree" id="ENSGT00940000156294"/>
<dbReference type="InterPro" id="IPR043537">
    <property type="entry name" value="Tiam1/Tiam2/Sif"/>
</dbReference>
<dbReference type="PANTHER" id="PTHR46001">
    <property type="entry name" value="TIAM (MAMMALIAN TUMOR INVASION AND METASTASIS FACTOR) HOMOLOG"/>
    <property type="match status" value="1"/>
</dbReference>
<dbReference type="Pfam" id="PF23014">
    <property type="entry name" value="PH_Tiam1"/>
    <property type="match status" value="1"/>
</dbReference>
<dbReference type="SUPFAM" id="SSF50729">
    <property type="entry name" value="PH domain-like"/>
    <property type="match status" value="1"/>
</dbReference>
<dbReference type="GO" id="GO:0007264">
    <property type="term" value="P:small GTPase-mediated signal transduction"/>
    <property type="evidence" value="ECO:0007669"/>
    <property type="project" value="InterPro"/>
</dbReference>
<evidence type="ECO:0000313" key="3">
    <source>
        <dbReference type="Proteomes" id="UP000314982"/>
    </source>
</evidence>
<dbReference type="Ensembl" id="ENSHHUT00000025853.1">
    <property type="protein sequence ID" value="ENSHHUP00000024905.1"/>
    <property type="gene ID" value="ENSHHUG00000015677.1"/>
</dbReference>
<dbReference type="Proteomes" id="UP000314982">
    <property type="component" value="Unassembled WGS sequence"/>
</dbReference>
<reference evidence="2" key="2">
    <citation type="submission" date="2025-08" db="UniProtKB">
        <authorList>
            <consortium name="Ensembl"/>
        </authorList>
    </citation>
    <scope>IDENTIFICATION</scope>
</reference>
<name>A0A4W5LHH7_9TELE</name>
<dbReference type="InterPro" id="IPR011993">
    <property type="entry name" value="PH-like_dom_sf"/>
</dbReference>
<keyword evidence="3" id="KW-1185">Reference proteome</keyword>
<feature type="domain" description="Tiam1/2 second PH-like" evidence="1">
    <location>
        <begin position="1"/>
        <end position="58"/>
    </location>
</feature>
<reference evidence="3" key="1">
    <citation type="submission" date="2018-06" db="EMBL/GenBank/DDBJ databases">
        <title>Genome assembly of Danube salmon.</title>
        <authorList>
            <person name="Macqueen D.J."/>
            <person name="Gundappa M.K."/>
        </authorList>
    </citation>
    <scope>NUCLEOTIDE SEQUENCE [LARGE SCALE GENOMIC DNA]</scope>
</reference>
<dbReference type="PANTHER" id="PTHR46001:SF1">
    <property type="entry name" value="RHO GUANINE NUCLEOTIDE EXCHANGE FACTOR TIAM1"/>
    <property type="match status" value="1"/>
</dbReference>
<dbReference type="STRING" id="62062.ENSHHUP00000024905"/>
<reference evidence="2" key="3">
    <citation type="submission" date="2025-09" db="UniProtKB">
        <authorList>
            <consortium name="Ensembl"/>
        </authorList>
    </citation>
    <scope>IDENTIFICATION</scope>
</reference>
<evidence type="ECO:0000313" key="2">
    <source>
        <dbReference type="Ensembl" id="ENSHHUP00000024905.1"/>
    </source>
</evidence>
<dbReference type="GO" id="GO:0005829">
    <property type="term" value="C:cytosol"/>
    <property type="evidence" value="ECO:0007669"/>
    <property type="project" value="TreeGrafter"/>
</dbReference>
<dbReference type="GO" id="GO:0005085">
    <property type="term" value="F:guanyl-nucleotide exchange factor activity"/>
    <property type="evidence" value="ECO:0007669"/>
    <property type="project" value="InterPro"/>
</dbReference>
<dbReference type="GO" id="GO:0005886">
    <property type="term" value="C:plasma membrane"/>
    <property type="evidence" value="ECO:0007669"/>
    <property type="project" value="TreeGrafter"/>
</dbReference>
<dbReference type="AlphaFoldDB" id="A0A4W5LHH7"/>
<evidence type="ECO:0000259" key="1">
    <source>
        <dbReference type="Pfam" id="PF23014"/>
    </source>
</evidence>
<dbReference type="InterPro" id="IPR055230">
    <property type="entry name" value="PH_Tiam1/2"/>
</dbReference>